<dbReference type="PANTHER" id="PTHR24320">
    <property type="entry name" value="RETINOL DEHYDROGENASE"/>
    <property type="match status" value="1"/>
</dbReference>
<dbReference type="RefSeq" id="WP_123929852.1">
    <property type="nucleotide sequence ID" value="NZ_JBPSDP010000007.1"/>
</dbReference>
<dbReference type="GO" id="GO:0016491">
    <property type="term" value="F:oxidoreductase activity"/>
    <property type="evidence" value="ECO:0007669"/>
    <property type="project" value="UniProtKB-KW"/>
</dbReference>
<dbReference type="AlphaFoldDB" id="A0A3N4GEW2"/>
<dbReference type="Gene3D" id="3.40.50.720">
    <property type="entry name" value="NAD(P)-binding Rossmann-like Domain"/>
    <property type="match status" value="1"/>
</dbReference>
<dbReference type="InterPro" id="IPR036291">
    <property type="entry name" value="NAD(P)-bd_dom_sf"/>
</dbReference>
<reference evidence="4 5" key="1">
    <citation type="submission" date="2018-11" db="EMBL/GenBank/DDBJ databases">
        <title>Draft genome sequence of Gordonia sp. RS15-1S isolated from rice stems.</title>
        <authorList>
            <person name="Muangham S."/>
        </authorList>
    </citation>
    <scope>NUCLEOTIDE SEQUENCE [LARGE SCALE GENOMIC DNA]</scope>
    <source>
        <strain evidence="4 5">RS15-1S</strain>
    </source>
</reference>
<dbReference type="FunFam" id="3.40.50.720:FF:000594">
    <property type="entry name" value="Short-chain oxidoreductase"/>
    <property type="match status" value="1"/>
</dbReference>
<evidence type="ECO:0000313" key="4">
    <source>
        <dbReference type="EMBL" id="RPA59927.1"/>
    </source>
</evidence>
<dbReference type="Pfam" id="PF00106">
    <property type="entry name" value="adh_short"/>
    <property type="match status" value="1"/>
</dbReference>
<protein>
    <recommendedName>
        <fullName evidence="3">Probable oxidoreductase</fullName>
    </recommendedName>
</protein>
<evidence type="ECO:0000256" key="2">
    <source>
        <dbReference type="ARBA" id="ARBA00023002"/>
    </source>
</evidence>
<name>A0A3N4GEW2_9ACTN</name>
<dbReference type="NCBIfam" id="NF004845">
    <property type="entry name" value="PRK06196.1"/>
    <property type="match status" value="1"/>
</dbReference>
<dbReference type="PANTHER" id="PTHR24320:SF148">
    <property type="entry name" value="NAD(P)-BINDING ROSSMANN-FOLD SUPERFAMILY PROTEIN"/>
    <property type="match status" value="1"/>
</dbReference>
<dbReference type="EMBL" id="RKMH01000008">
    <property type="protein sequence ID" value="RPA59927.1"/>
    <property type="molecule type" value="Genomic_DNA"/>
</dbReference>
<comment type="similarity">
    <text evidence="1">Belongs to the short-chain dehydrogenases/reductases (SDR) family.</text>
</comment>
<dbReference type="InterPro" id="IPR002347">
    <property type="entry name" value="SDR_fam"/>
</dbReference>
<evidence type="ECO:0000313" key="5">
    <source>
        <dbReference type="Proteomes" id="UP000267536"/>
    </source>
</evidence>
<dbReference type="Proteomes" id="UP000267536">
    <property type="component" value="Unassembled WGS sequence"/>
</dbReference>
<sequence>MSIVHQYPLSTGFDSASTTSEVMNGIDLHGRTALVTGGYSGLGLETTNALVAAGARVIVPARRGRIARSTLGHLSRVTVLDDVDLGDPHRVSQAADHLLAELDSIDLVVASAGVMATRRRPVGPGWDFQLAVNHFGHFMMLTRLYPLLAGRGARVVVYSSAGHHLSDIRWHDLHLRTGYDKWISYGQAKTANALFAVALDEIGRGEGVRAFAVHPGKIITGLQRELTSAEQTTLGWIDASGNVVGHGFKTPSQGAATGLWAATSAALDDRGGLYLEDCTVASPAEADGEMDDGGVQPYAVDPVAAERLWTLTAAITACDVNPLRRQKNRP</sequence>
<accession>A0A3N4GEW2</accession>
<proteinExistence type="inferred from homology"/>
<organism evidence="4 5">
    <name type="scientific">Gordonia oryzae</name>
    <dbReference type="NCBI Taxonomy" id="2487349"/>
    <lineage>
        <taxon>Bacteria</taxon>
        <taxon>Bacillati</taxon>
        <taxon>Actinomycetota</taxon>
        <taxon>Actinomycetes</taxon>
        <taxon>Mycobacteriales</taxon>
        <taxon>Gordoniaceae</taxon>
        <taxon>Gordonia</taxon>
    </lineage>
</organism>
<comment type="caution">
    <text evidence="4">The sequence shown here is derived from an EMBL/GenBank/DDBJ whole genome shotgun (WGS) entry which is preliminary data.</text>
</comment>
<dbReference type="PRINTS" id="PR00081">
    <property type="entry name" value="GDHRDH"/>
</dbReference>
<dbReference type="SUPFAM" id="SSF51735">
    <property type="entry name" value="NAD(P)-binding Rossmann-fold domains"/>
    <property type="match status" value="1"/>
</dbReference>
<keyword evidence="2" id="KW-0560">Oxidoreductase</keyword>
<keyword evidence="5" id="KW-1185">Reference proteome</keyword>
<evidence type="ECO:0000256" key="1">
    <source>
        <dbReference type="ARBA" id="ARBA00006484"/>
    </source>
</evidence>
<dbReference type="OrthoDB" id="4449798at2"/>
<gene>
    <name evidence="4" type="ORF">EF294_11800</name>
</gene>
<evidence type="ECO:0000256" key="3">
    <source>
        <dbReference type="ARBA" id="ARBA00071493"/>
    </source>
</evidence>